<evidence type="ECO:0008006" key="3">
    <source>
        <dbReference type="Google" id="ProtNLM"/>
    </source>
</evidence>
<protein>
    <recommendedName>
        <fullName evidence="3">BclB C-terminal domain-containing protein</fullName>
    </recommendedName>
</protein>
<evidence type="ECO:0000313" key="1">
    <source>
        <dbReference type="EMBL" id="ODV54016.1"/>
    </source>
</evidence>
<sequence>MCLNNSMCGCSNRNGECTALGPFIGIDAACITPPAATGSIIPFSSGTIPVVLVSLATGLVSTVSLVGFGTSVPGVALAGVNIDLTSSLATEAFTVPRPGTITSIAATISATAALTLTGTATVRAQIYRAVQGSNVFSPTAAFVDLTPALPLAALLAGAIASGSANVSVPVTTGDRLLMVFSMTTSGATVLVTLTGNASAGITIV</sequence>
<comment type="caution">
    <text evidence="1">The sequence shown here is derived from an EMBL/GenBank/DDBJ whole genome shotgun (WGS) entry which is preliminary data.</text>
</comment>
<accession>A0A1E4R0N3</accession>
<proteinExistence type="predicted"/>
<name>A0A1E4R0N3_9BACI</name>
<reference evidence="1 2" key="1">
    <citation type="submission" date="2016-09" db="EMBL/GenBank/DDBJ databases">
        <title>Draft genome sequence of the soil isolate, Lysinibacillus fusiformis M5, a potential hypoxanthine producer.</title>
        <authorList>
            <person name="Gallegos-Monterrosa R."/>
            <person name="Maroti G."/>
            <person name="Balint B."/>
            <person name="Kovacs A.T."/>
        </authorList>
    </citation>
    <scope>NUCLEOTIDE SEQUENCE [LARGE SCALE GENOMIC DNA]</scope>
    <source>
        <strain evidence="1 2">M5</strain>
    </source>
</reference>
<dbReference type="AlphaFoldDB" id="A0A1E4R0N3"/>
<dbReference type="RefSeq" id="WP_069482931.1">
    <property type="nucleotide sequence ID" value="NZ_CP130331.1"/>
</dbReference>
<evidence type="ECO:0000313" key="2">
    <source>
        <dbReference type="Proteomes" id="UP000094784"/>
    </source>
</evidence>
<dbReference type="EMBL" id="MECQ01000002">
    <property type="protein sequence ID" value="ODV54016.1"/>
    <property type="molecule type" value="Genomic_DNA"/>
</dbReference>
<dbReference type="Proteomes" id="UP000094784">
    <property type="component" value="Unassembled WGS sequence"/>
</dbReference>
<dbReference type="NCBIfam" id="TIGR03721">
    <property type="entry name" value="exospore_TM"/>
    <property type="match status" value="1"/>
</dbReference>
<gene>
    <name evidence="1" type="ORF">BG258_18255</name>
</gene>
<dbReference type="OrthoDB" id="1685113at2"/>
<organism evidence="1 2">
    <name type="scientific">Lysinibacillus fusiformis</name>
    <dbReference type="NCBI Taxonomy" id="28031"/>
    <lineage>
        <taxon>Bacteria</taxon>
        <taxon>Bacillati</taxon>
        <taxon>Bacillota</taxon>
        <taxon>Bacilli</taxon>
        <taxon>Bacillales</taxon>
        <taxon>Bacillaceae</taxon>
        <taxon>Lysinibacillus</taxon>
    </lineage>
</organism>
<dbReference type="InterPro" id="IPR021210">
    <property type="entry name" value="Exosporium_BclB"/>
</dbReference>